<dbReference type="Pfam" id="PF01047">
    <property type="entry name" value="MarR"/>
    <property type="match status" value="1"/>
</dbReference>
<dbReference type="RefSeq" id="WP_203892250.1">
    <property type="nucleotide sequence ID" value="NZ_BOOH01000034.1"/>
</dbReference>
<dbReference type="GO" id="GO:0006950">
    <property type="term" value="P:response to stress"/>
    <property type="evidence" value="ECO:0007669"/>
    <property type="project" value="TreeGrafter"/>
</dbReference>
<dbReference type="PROSITE" id="PS50995">
    <property type="entry name" value="HTH_MARR_2"/>
    <property type="match status" value="1"/>
</dbReference>
<dbReference type="PRINTS" id="PR00598">
    <property type="entry name" value="HTHMARR"/>
</dbReference>
<dbReference type="InterPro" id="IPR039422">
    <property type="entry name" value="MarR/SlyA-like"/>
</dbReference>
<evidence type="ECO:0000256" key="2">
    <source>
        <dbReference type="ARBA" id="ARBA00023125"/>
    </source>
</evidence>
<organism evidence="5 6">
    <name type="scientific">Planobispora longispora</name>
    <dbReference type="NCBI Taxonomy" id="28887"/>
    <lineage>
        <taxon>Bacteria</taxon>
        <taxon>Bacillati</taxon>
        <taxon>Actinomycetota</taxon>
        <taxon>Actinomycetes</taxon>
        <taxon>Streptosporangiales</taxon>
        <taxon>Streptosporangiaceae</taxon>
        <taxon>Planobispora</taxon>
    </lineage>
</organism>
<gene>
    <name evidence="5" type="ORF">Plo01_41130</name>
</gene>
<dbReference type="InterPro" id="IPR036390">
    <property type="entry name" value="WH_DNA-bd_sf"/>
</dbReference>
<dbReference type="GO" id="GO:0003700">
    <property type="term" value="F:DNA-binding transcription factor activity"/>
    <property type="evidence" value="ECO:0007669"/>
    <property type="project" value="InterPro"/>
</dbReference>
<dbReference type="GO" id="GO:0003677">
    <property type="term" value="F:DNA binding"/>
    <property type="evidence" value="ECO:0007669"/>
    <property type="project" value="UniProtKB-KW"/>
</dbReference>
<evidence type="ECO:0000313" key="6">
    <source>
        <dbReference type="Proteomes" id="UP000616724"/>
    </source>
</evidence>
<evidence type="ECO:0000256" key="3">
    <source>
        <dbReference type="ARBA" id="ARBA00023163"/>
    </source>
</evidence>
<dbReference type="SUPFAM" id="SSF46785">
    <property type="entry name" value="Winged helix' DNA-binding domain"/>
    <property type="match status" value="1"/>
</dbReference>
<reference evidence="5 6" key="1">
    <citation type="submission" date="2021-01" db="EMBL/GenBank/DDBJ databases">
        <title>Whole genome shotgun sequence of Planobispora longispora NBRC 13918.</title>
        <authorList>
            <person name="Komaki H."/>
            <person name="Tamura T."/>
        </authorList>
    </citation>
    <scope>NUCLEOTIDE SEQUENCE [LARGE SCALE GENOMIC DNA]</scope>
    <source>
        <strain evidence="5 6">NBRC 13918</strain>
    </source>
</reference>
<protein>
    <submittedName>
        <fullName evidence="5">MarR family transcriptional regulator</fullName>
    </submittedName>
</protein>
<dbReference type="PANTHER" id="PTHR33164">
    <property type="entry name" value="TRANSCRIPTIONAL REGULATOR, MARR FAMILY"/>
    <property type="match status" value="1"/>
</dbReference>
<accession>A0A8J3RMJ0</accession>
<comment type="caution">
    <text evidence="5">The sequence shown here is derived from an EMBL/GenBank/DDBJ whole genome shotgun (WGS) entry which is preliminary data.</text>
</comment>
<dbReference type="InterPro" id="IPR036388">
    <property type="entry name" value="WH-like_DNA-bd_sf"/>
</dbReference>
<dbReference type="Gene3D" id="1.10.10.10">
    <property type="entry name" value="Winged helix-like DNA-binding domain superfamily/Winged helix DNA-binding domain"/>
    <property type="match status" value="1"/>
</dbReference>
<evidence type="ECO:0000259" key="4">
    <source>
        <dbReference type="PROSITE" id="PS50995"/>
    </source>
</evidence>
<keyword evidence="3" id="KW-0804">Transcription</keyword>
<dbReference type="SMART" id="SM00347">
    <property type="entry name" value="HTH_MARR"/>
    <property type="match status" value="1"/>
</dbReference>
<dbReference type="InterPro" id="IPR023187">
    <property type="entry name" value="Tscrpt_reg_MarR-type_CS"/>
</dbReference>
<keyword evidence="1" id="KW-0805">Transcription regulation</keyword>
<dbReference type="InterPro" id="IPR000835">
    <property type="entry name" value="HTH_MarR-typ"/>
</dbReference>
<name>A0A8J3RMJ0_9ACTN</name>
<keyword evidence="6" id="KW-1185">Reference proteome</keyword>
<evidence type="ECO:0000313" key="5">
    <source>
        <dbReference type="EMBL" id="GIH77684.1"/>
    </source>
</evidence>
<keyword evidence="2" id="KW-0238">DNA-binding</keyword>
<dbReference type="PROSITE" id="PS01117">
    <property type="entry name" value="HTH_MARR_1"/>
    <property type="match status" value="1"/>
</dbReference>
<dbReference type="PANTHER" id="PTHR33164:SF43">
    <property type="entry name" value="HTH-TYPE TRANSCRIPTIONAL REPRESSOR YETL"/>
    <property type="match status" value="1"/>
</dbReference>
<dbReference type="Proteomes" id="UP000616724">
    <property type="component" value="Unassembled WGS sequence"/>
</dbReference>
<dbReference type="AlphaFoldDB" id="A0A8J3RMJ0"/>
<proteinExistence type="predicted"/>
<sequence length="182" mass="19624">MEKEVFNPSTGPDGLLFDPETRTAMARFVGGEETLDLEAAAAVRIAFHAIERIRAHGARGRGLSSGALDILLRLSASGSEISIGDLAQSAGVSSRNVTGLVDTLEREGLVRRTPALHDRRSVLAAITPAGQEWIENFRRPTQAAMAALFRGFTPAELHQLRHLCLRVADNQNKLAQHLNGAP</sequence>
<feature type="domain" description="HTH marR-type" evidence="4">
    <location>
        <begin position="36"/>
        <end position="169"/>
    </location>
</feature>
<dbReference type="EMBL" id="BOOH01000034">
    <property type="protein sequence ID" value="GIH77684.1"/>
    <property type="molecule type" value="Genomic_DNA"/>
</dbReference>
<evidence type="ECO:0000256" key="1">
    <source>
        <dbReference type="ARBA" id="ARBA00023015"/>
    </source>
</evidence>